<evidence type="ECO:0000256" key="1">
    <source>
        <dbReference type="SAM" id="MobiDB-lite"/>
    </source>
</evidence>
<reference evidence="2" key="1">
    <citation type="journal article" date="2023" name="Mol. Phylogenet. Evol.">
        <title>Genome-scale phylogeny and comparative genomics of the fungal order Sordariales.</title>
        <authorList>
            <person name="Hensen N."/>
            <person name="Bonometti L."/>
            <person name="Westerberg I."/>
            <person name="Brannstrom I.O."/>
            <person name="Guillou S."/>
            <person name="Cros-Aarteil S."/>
            <person name="Calhoun S."/>
            <person name="Haridas S."/>
            <person name="Kuo A."/>
            <person name="Mondo S."/>
            <person name="Pangilinan J."/>
            <person name="Riley R."/>
            <person name="LaButti K."/>
            <person name="Andreopoulos B."/>
            <person name="Lipzen A."/>
            <person name="Chen C."/>
            <person name="Yan M."/>
            <person name="Daum C."/>
            <person name="Ng V."/>
            <person name="Clum A."/>
            <person name="Steindorff A."/>
            <person name="Ohm R.A."/>
            <person name="Martin F."/>
            <person name="Silar P."/>
            <person name="Natvig D.O."/>
            <person name="Lalanne C."/>
            <person name="Gautier V."/>
            <person name="Ament-Velasquez S.L."/>
            <person name="Kruys A."/>
            <person name="Hutchinson M.I."/>
            <person name="Powell A.J."/>
            <person name="Barry K."/>
            <person name="Miller A.N."/>
            <person name="Grigoriev I.V."/>
            <person name="Debuchy R."/>
            <person name="Gladieux P."/>
            <person name="Hiltunen Thoren M."/>
            <person name="Johannesson H."/>
        </authorList>
    </citation>
    <scope>NUCLEOTIDE SEQUENCE</scope>
    <source>
        <strain evidence="2">CBS 118394</strain>
    </source>
</reference>
<feature type="region of interest" description="Disordered" evidence="1">
    <location>
        <begin position="1"/>
        <end position="36"/>
    </location>
</feature>
<protein>
    <submittedName>
        <fullName evidence="2">Uncharacterized protein</fullName>
    </submittedName>
</protein>
<reference evidence="2" key="2">
    <citation type="submission" date="2023-06" db="EMBL/GenBank/DDBJ databases">
        <authorList>
            <consortium name="Lawrence Berkeley National Laboratory"/>
            <person name="Haridas S."/>
            <person name="Hensen N."/>
            <person name="Bonometti L."/>
            <person name="Westerberg I."/>
            <person name="Brannstrom I.O."/>
            <person name="Guillou S."/>
            <person name="Cros-Aarteil S."/>
            <person name="Calhoun S."/>
            <person name="Kuo A."/>
            <person name="Mondo S."/>
            <person name="Pangilinan J."/>
            <person name="Riley R."/>
            <person name="Labutti K."/>
            <person name="Andreopoulos B."/>
            <person name="Lipzen A."/>
            <person name="Chen C."/>
            <person name="Yanf M."/>
            <person name="Daum C."/>
            <person name="Ng V."/>
            <person name="Clum A."/>
            <person name="Steindorff A."/>
            <person name="Ohm R."/>
            <person name="Martin F."/>
            <person name="Silar P."/>
            <person name="Natvig D."/>
            <person name="Lalanne C."/>
            <person name="Gautier V."/>
            <person name="Ament-Velasquez S.L."/>
            <person name="Kruys A."/>
            <person name="Hutchinson M.I."/>
            <person name="Powell A.J."/>
            <person name="Barry K."/>
            <person name="Miller A.N."/>
            <person name="Grigoriev I.V."/>
            <person name="Debuchy R."/>
            <person name="Gladieux P."/>
            <person name="Thoren M.H."/>
            <person name="Johannesson H."/>
        </authorList>
    </citation>
    <scope>NUCLEOTIDE SEQUENCE</scope>
    <source>
        <strain evidence="2">CBS 118394</strain>
    </source>
</reference>
<evidence type="ECO:0000313" key="3">
    <source>
        <dbReference type="Proteomes" id="UP001283341"/>
    </source>
</evidence>
<feature type="region of interest" description="Disordered" evidence="1">
    <location>
        <begin position="60"/>
        <end position="80"/>
    </location>
</feature>
<gene>
    <name evidence="2" type="ORF">B0H66DRAFT_531096</name>
</gene>
<organism evidence="2 3">
    <name type="scientific">Apodospora peruviana</name>
    <dbReference type="NCBI Taxonomy" id="516989"/>
    <lineage>
        <taxon>Eukaryota</taxon>
        <taxon>Fungi</taxon>
        <taxon>Dikarya</taxon>
        <taxon>Ascomycota</taxon>
        <taxon>Pezizomycotina</taxon>
        <taxon>Sordariomycetes</taxon>
        <taxon>Sordariomycetidae</taxon>
        <taxon>Sordariales</taxon>
        <taxon>Lasiosphaeriaceae</taxon>
        <taxon>Apodospora</taxon>
    </lineage>
</organism>
<dbReference type="EMBL" id="JAUEDM010000003">
    <property type="protein sequence ID" value="KAK3321728.1"/>
    <property type="molecule type" value="Genomic_DNA"/>
</dbReference>
<evidence type="ECO:0000313" key="2">
    <source>
        <dbReference type="EMBL" id="KAK3321728.1"/>
    </source>
</evidence>
<keyword evidence="3" id="KW-1185">Reference proteome</keyword>
<proteinExistence type="predicted"/>
<name>A0AAE0IB22_9PEZI</name>
<dbReference type="Proteomes" id="UP001283341">
    <property type="component" value="Unassembled WGS sequence"/>
</dbReference>
<accession>A0AAE0IB22</accession>
<comment type="caution">
    <text evidence="2">The sequence shown here is derived from an EMBL/GenBank/DDBJ whole genome shotgun (WGS) entry which is preliminary data.</text>
</comment>
<dbReference type="AlphaFoldDB" id="A0AAE0IB22"/>
<sequence>MSSSAAPQTTTFYDGGLQDTSQTGYQDPPSTELLSDQPQPSLFSLLLAGFVPYYNPFARTSSRPKSSRMRKTSLGKTLSGLGSTGKNLKVQMISEILSSGPVIGTFHGKTVHSLNSQHRESWSRLQPQIESLISTMPLEATGASKFGSSPLVALRSGTMDAVPTVILSCSSPRYASLLRREIEDSGVLDMGDVVFEIETGTGLVTVPRPGDGEQVESYVTEVTEASGGLAVGDPVFLR</sequence>